<organism evidence="3 4">
    <name type="scientific">Shewanella inventionis</name>
    <dbReference type="NCBI Taxonomy" id="1738770"/>
    <lineage>
        <taxon>Bacteria</taxon>
        <taxon>Pseudomonadati</taxon>
        <taxon>Pseudomonadota</taxon>
        <taxon>Gammaproteobacteria</taxon>
        <taxon>Alteromonadales</taxon>
        <taxon>Shewanellaceae</taxon>
        <taxon>Shewanella</taxon>
    </lineage>
</organism>
<feature type="domain" description="Winged helix-turn helix" evidence="2">
    <location>
        <begin position="95"/>
        <end position="152"/>
    </location>
</feature>
<dbReference type="InterPro" id="IPR038717">
    <property type="entry name" value="Tc1-like_DDE_dom"/>
</dbReference>
<dbReference type="InterPro" id="IPR047655">
    <property type="entry name" value="Transpos_IS630-like"/>
</dbReference>
<evidence type="ECO:0000313" key="4">
    <source>
        <dbReference type="Proteomes" id="UP000617555"/>
    </source>
</evidence>
<dbReference type="PANTHER" id="PTHR46564:SF1">
    <property type="entry name" value="TRANSPOSASE"/>
    <property type="match status" value="1"/>
</dbReference>
<dbReference type="Gene3D" id="3.30.420.10">
    <property type="entry name" value="Ribonuclease H-like superfamily/Ribonuclease H"/>
    <property type="match status" value="1"/>
</dbReference>
<evidence type="ECO:0000259" key="2">
    <source>
        <dbReference type="Pfam" id="PF13592"/>
    </source>
</evidence>
<protein>
    <recommendedName>
        <fullName evidence="5">IS630 family transposase</fullName>
    </recommendedName>
</protein>
<dbReference type="SUPFAM" id="SSF46689">
    <property type="entry name" value="Homeodomain-like"/>
    <property type="match status" value="1"/>
</dbReference>
<dbReference type="Proteomes" id="UP000617555">
    <property type="component" value="Unassembled WGS sequence"/>
</dbReference>
<dbReference type="Pfam" id="PF13592">
    <property type="entry name" value="HTH_33"/>
    <property type="match status" value="1"/>
</dbReference>
<dbReference type="InterPro" id="IPR025959">
    <property type="entry name" value="Winged_HTH_dom"/>
</dbReference>
<reference evidence="4" key="1">
    <citation type="journal article" date="2019" name="Int. J. Syst. Evol. Microbiol.">
        <title>The Global Catalogue of Microorganisms (GCM) 10K type strain sequencing project: providing services to taxonomists for standard genome sequencing and annotation.</title>
        <authorList>
            <consortium name="The Broad Institute Genomics Platform"/>
            <consortium name="The Broad Institute Genome Sequencing Center for Infectious Disease"/>
            <person name="Wu L."/>
            <person name="Ma J."/>
        </authorList>
    </citation>
    <scope>NUCLEOTIDE SEQUENCE [LARGE SCALE GENOMIC DNA]</scope>
    <source>
        <strain evidence="4">CGMCC 1.15339</strain>
    </source>
</reference>
<evidence type="ECO:0000259" key="1">
    <source>
        <dbReference type="Pfam" id="PF13358"/>
    </source>
</evidence>
<evidence type="ECO:0008006" key="5">
    <source>
        <dbReference type="Google" id="ProtNLM"/>
    </source>
</evidence>
<dbReference type="EMBL" id="BMII01000110">
    <property type="protein sequence ID" value="GGB78144.1"/>
    <property type="molecule type" value="Genomic_DNA"/>
</dbReference>
<evidence type="ECO:0000313" key="3">
    <source>
        <dbReference type="EMBL" id="GGB78144.1"/>
    </source>
</evidence>
<dbReference type="RefSeq" id="WP_188741280.1">
    <property type="nucleotide sequence ID" value="NZ_BMII01000110.1"/>
</dbReference>
<feature type="domain" description="Tc1-like transposase DDE" evidence="1">
    <location>
        <begin position="165"/>
        <end position="307"/>
    </location>
</feature>
<dbReference type="NCBIfam" id="NF033545">
    <property type="entry name" value="transpos_IS630"/>
    <property type="match status" value="1"/>
</dbReference>
<comment type="caution">
    <text evidence="3">The sequence shown here is derived from an EMBL/GenBank/DDBJ whole genome shotgun (WGS) entry which is preliminary data.</text>
</comment>
<accession>A0ABQ1JYM0</accession>
<dbReference type="PANTHER" id="PTHR46564">
    <property type="entry name" value="TRANSPOSASE"/>
    <property type="match status" value="1"/>
</dbReference>
<dbReference type="Pfam" id="PF13551">
    <property type="entry name" value="HTH_29"/>
    <property type="match status" value="1"/>
</dbReference>
<gene>
    <name evidence="3" type="ORF">GCM10011607_42740</name>
</gene>
<dbReference type="Pfam" id="PF13358">
    <property type="entry name" value="DDE_3"/>
    <property type="match status" value="1"/>
</dbReference>
<name>A0ABQ1JYM0_9GAMM</name>
<dbReference type="InterPro" id="IPR036397">
    <property type="entry name" value="RNaseH_sf"/>
</dbReference>
<dbReference type="SUPFAM" id="SSF53098">
    <property type="entry name" value="Ribonuclease H-like"/>
    <property type="match status" value="1"/>
</dbReference>
<dbReference type="InterPro" id="IPR009057">
    <property type="entry name" value="Homeodomain-like_sf"/>
</dbReference>
<dbReference type="InterPro" id="IPR012337">
    <property type="entry name" value="RNaseH-like_sf"/>
</dbReference>
<keyword evidence="4" id="KW-1185">Reference proteome</keyword>
<proteinExistence type="predicted"/>
<sequence length="343" mass="39085">MKIYLTDDQKKQLETQHAQARDGRVRDRIKAVLLTSEGWSTVMISQALRIHESTVLRHLADYTLSDKLKPENGGSQSHLSAKQTAELITHLTAHTYQHNHQIVGYVLAQFGVKYTVAGMHKWLHKNGFSYKKPKGVPHKFDEAKQQAFVEQYENLKASCGEDSTILFIDAVHPTQATKISHGWIRTGQDKPVETTGSRTRINLIGAIDLDDIANATVNEYDYVNGDSIVQFFEVLREKYPPPHTLHLILDGAGYHRSKKVKEMADLLKIELHYLPPYSPNLNPIERLWKVMNEHARNSVYFKSKREFRAALSKFFKETLPEMGGDLTSRINDNFQMLQSASSS</sequence>